<dbReference type="InterPro" id="IPR000120">
    <property type="entry name" value="Amidase"/>
</dbReference>
<dbReference type="SUPFAM" id="SSF75304">
    <property type="entry name" value="Amidase signature (AS) enzymes"/>
    <property type="match status" value="1"/>
</dbReference>
<organism evidence="3 4">
    <name type="scientific">Bogoriella caseilytica</name>
    <dbReference type="NCBI Taxonomy" id="56055"/>
    <lineage>
        <taxon>Bacteria</taxon>
        <taxon>Bacillati</taxon>
        <taxon>Actinomycetota</taxon>
        <taxon>Actinomycetes</taxon>
        <taxon>Micrococcales</taxon>
        <taxon>Bogoriellaceae</taxon>
        <taxon>Bogoriella</taxon>
    </lineage>
</organism>
<feature type="domain" description="Amidase" evidence="2">
    <location>
        <begin position="27"/>
        <end position="472"/>
    </location>
</feature>
<dbReference type="Gene3D" id="3.90.1300.10">
    <property type="entry name" value="Amidase signature (AS) domain"/>
    <property type="match status" value="1"/>
</dbReference>
<feature type="region of interest" description="Disordered" evidence="1">
    <location>
        <begin position="258"/>
        <end position="278"/>
    </location>
</feature>
<evidence type="ECO:0000259" key="2">
    <source>
        <dbReference type="Pfam" id="PF01425"/>
    </source>
</evidence>
<comment type="caution">
    <text evidence="3">The sequence shown here is derived from an EMBL/GenBank/DDBJ whole genome shotgun (WGS) entry which is preliminary data.</text>
</comment>
<dbReference type="GO" id="GO:0003824">
    <property type="term" value="F:catalytic activity"/>
    <property type="evidence" value="ECO:0007669"/>
    <property type="project" value="InterPro"/>
</dbReference>
<reference evidence="3 4" key="1">
    <citation type="submission" date="2018-11" db="EMBL/GenBank/DDBJ databases">
        <title>Sequencing the genomes of 1000 actinobacteria strains.</title>
        <authorList>
            <person name="Klenk H.-P."/>
        </authorList>
    </citation>
    <scope>NUCLEOTIDE SEQUENCE [LARGE SCALE GENOMIC DNA]</scope>
    <source>
        <strain evidence="3 4">DSM 11294</strain>
    </source>
</reference>
<evidence type="ECO:0000256" key="1">
    <source>
        <dbReference type="SAM" id="MobiDB-lite"/>
    </source>
</evidence>
<dbReference type="PANTHER" id="PTHR11895">
    <property type="entry name" value="TRANSAMIDASE"/>
    <property type="match status" value="1"/>
</dbReference>
<dbReference type="AlphaFoldDB" id="A0A3N2BDQ1"/>
<name>A0A3N2BDQ1_9MICO</name>
<keyword evidence="4" id="KW-1185">Reference proteome</keyword>
<protein>
    <submittedName>
        <fullName evidence="3">Amidase</fullName>
    </submittedName>
</protein>
<dbReference type="InterPro" id="IPR020556">
    <property type="entry name" value="Amidase_CS"/>
</dbReference>
<accession>A0A3N2BDQ1</accession>
<dbReference type="PANTHER" id="PTHR11895:SF76">
    <property type="entry name" value="INDOLEACETAMIDE HYDROLASE"/>
    <property type="match status" value="1"/>
</dbReference>
<dbReference type="Pfam" id="PF01425">
    <property type="entry name" value="Amidase"/>
    <property type="match status" value="1"/>
</dbReference>
<gene>
    <name evidence="3" type="ORF">EDD31_1756</name>
</gene>
<dbReference type="PROSITE" id="PS00571">
    <property type="entry name" value="AMIDASES"/>
    <property type="match status" value="1"/>
</dbReference>
<dbReference type="EMBL" id="RKHK01000001">
    <property type="protein sequence ID" value="ROR73379.1"/>
    <property type="molecule type" value="Genomic_DNA"/>
</dbReference>
<dbReference type="InterPro" id="IPR036928">
    <property type="entry name" value="AS_sf"/>
</dbReference>
<evidence type="ECO:0000313" key="3">
    <source>
        <dbReference type="EMBL" id="ROR73379.1"/>
    </source>
</evidence>
<dbReference type="InterPro" id="IPR023631">
    <property type="entry name" value="Amidase_dom"/>
</dbReference>
<proteinExistence type="predicted"/>
<dbReference type="RefSeq" id="WP_245991082.1">
    <property type="nucleotide sequence ID" value="NZ_RKHK01000001.1"/>
</dbReference>
<sequence>MSDELTGRTAADLAALLRGGAVSAAEAMDAHLRRIEAVNPAVNAVVDLQAERAIAGARAADEHRSAGGRLGPLHGLPVAHKDLIPARGFRFTQGSTLHAERVAEVDHVVVERMQAAGAISVGKTNVPEFGLGSHSFNAVYGVTRNPWDLSRTAGGSSGGAGAALAARMLPLADGSDTGGSLRNPASFCGVTALRPSPGTVPSWPDAHPFGRLSVKGPMGRDVADVALLLSVLTGGDPRAPLSVGLPGAVPSTAGVPGLPAIPGLTPENGEAPDPSPGRPLRVAWTPDLAGLATVASEVTEALIPVVERAADALGWEIAIDCPDLRPALESFRVQRALQMEATLGPLEREHPGLLKDDAVWNLEQGRRLTGSDVAAMLRAQAGIQERMREFFGRYDLLLSPACQVAPFPVEERYPRAIDGAEMANYLDWMTLPAAITGTACPAMSLPAAFTAGTRLPVGLQVVGPFRQERQLLGHAWQLEQVLREGDPSLGWAPQIPEGTICDPFPEIH</sequence>
<dbReference type="Proteomes" id="UP000280668">
    <property type="component" value="Unassembled WGS sequence"/>
</dbReference>
<evidence type="ECO:0000313" key="4">
    <source>
        <dbReference type="Proteomes" id="UP000280668"/>
    </source>
</evidence>